<dbReference type="AlphaFoldDB" id="A0A2H1KUH4"/>
<dbReference type="InterPro" id="IPR044992">
    <property type="entry name" value="ChyE-like"/>
</dbReference>
<sequence length="221" mass="23555">MVTVGPETENTTIPTEASAYDGVIVLGGTPGPAEDDAAPWLPDVRALIRWCLDNKKPYFGVCLGGQMLAYVAGGSVGDVRQGPEVGVKTITAEDSAATDPVFAGLGHTTRAVQWHWLEVHTPPPNAVVLASSVQSPVQAFRVGETAWGTQFHLEAGSGTVRGWARGDREDLHSLGLTPQGLITEALEADAYLELTWSPIIDKWIEIATKAQRSNLLDSDTV</sequence>
<evidence type="ECO:0000313" key="2">
    <source>
        <dbReference type="EMBL" id="SMY03214.1"/>
    </source>
</evidence>
<keyword evidence="2" id="KW-0808">Transferase</keyword>
<dbReference type="Pfam" id="PF00117">
    <property type="entry name" value="GATase"/>
    <property type="match status" value="1"/>
</dbReference>
<dbReference type="GO" id="GO:0005829">
    <property type="term" value="C:cytosol"/>
    <property type="evidence" value="ECO:0007669"/>
    <property type="project" value="TreeGrafter"/>
</dbReference>
<gene>
    <name evidence="2" type="ORF">BANT10_03497</name>
</gene>
<reference evidence="3" key="1">
    <citation type="submission" date="2017-03" db="EMBL/GenBank/DDBJ databases">
        <authorList>
            <person name="Monnet C."/>
        </authorList>
    </citation>
    <scope>NUCLEOTIDE SEQUENCE [LARGE SCALE GENOMIC DNA]</scope>
    <source>
        <strain evidence="3">P10</strain>
    </source>
</reference>
<dbReference type="CDD" id="cd01741">
    <property type="entry name" value="GATase1_1"/>
    <property type="match status" value="1"/>
</dbReference>
<keyword evidence="2" id="KW-0315">Glutamine amidotransferase</keyword>
<dbReference type="EMBL" id="FXZE01000036">
    <property type="protein sequence ID" value="SMY03214.1"/>
    <property type="molecule type" value="Genomic_DNA"/>
</dbReference>
<dbReference type="Proteomes" id="UP000234342">
    <property type="component" value="Unassembled WGS sequence"/>
</dbReference>
<dbReference type="InterPro" id="IPR017926">
    <property type="entry name" value="GATASE"/>
</dbReference>
<feature type="domain" description="Glutamine amidotransferase" evidence="1">
    <location>
        <begin position="10"/>
        <end position="159"/>
    </location>
</feature>
<evidence type="ECO:0000259" key="1">
    <source>
        <dbReference type="Pfam" id="PF00117"/>
    </source>
</evidence>
<dbReference type="Gene3D" id="3.40.50.880">
    <property type="match status" value="1"/>
</dbReference>
<dbReference type="PANTHER" id="PTHR42695">
    <property type="entry name" value="GLUTAMINE AMIDOTRANSFERASE YLR126C-RELATED"/>
    <property type="match status" value="1"/>
</dbReference>
<protein>
    <submittedName>
        <fullName evidence="2">GMP synthase - Glutamine amidotransferase</fullName>
    </submittedName>
</protein>
<dbReference type="InterPro" id="IPR029062">
    <property type="entry name" value="Class_I_gatase-like"/>
</dbReference>
<dbReference type="SUPFAM" id="SSF52317">
    <property type="entry name" value="Class I glutamine amidotransferase-like"/>
    <property type="match status" value="1"/>
</dbReference>
<organism evidence="2 3">
    <name type="scientific">Brevibacterium antiquum</name>
    <dbReference type="NCBI Taxonomy" id="234835"/>
    <lineage>
        <taxon>Bacteria</taxon>
        <taxon>Bacillati</taxon>
        <taxon>Actinomycetota</taxon>
        <taxon>Actinomycetes</taxon>
        <taxon>Micrococcales</taxon>
        <taxon>Brevibacteriaceae</taxon>
        <taxon>Brevibacterium</taxon>
    </lineage>
</organism>
<accession>A0A2H1KUH4</accession>
<name>A0A2H1KUH4_9MICO</name>
<dbReference type="GO" id="GO:0016740">
    <property type="term" value="F:transferase activity"/>
    <property type="evidence" value="ECO:0007669"/>
    <property type="project" value="UniProtKB-KW"/>
</dbReference>
<proteinExistence type="predicted"/>
<evidence type="ECO:0000313" key="3">
    <source>
        <dbReference type="Proteomes" id="UP000234342"/>
    </source>
</evidence>
<dbReference type="PANTHER" id="PTHR42695:SF5">
    <property type="entry name" value="GLUTAMINE AMIDOTRANSFERASE YLR126C-RELATED"/>
    <property type="match status" value="1"/>
</dbReference>
<keyword evidence="3" id="KW-1185">Reference proteome</keyword>
<dbReference type="PROSITE" id="PS51273">
    <property type="entry name" value="GATASE_TYPE_1"/>
    <property type="match status" value="1"/>
</dbReference>